<keyword evidence="2" id="KW-0378">Hydrolase</keyword>
<keyword evidence="3" id="KW-1185">Reference proteome</keyword>
<dbReference type="Pfam" id="PF12697">
    <property type="entry name" value="Abhydrolase_6"/>
    <property type="match status" value="1"/>
</dbReference>
<dbReference type="EMBL" id="WTYD01000001">
    <property type="protein sequence ID" value="MXO53519.1"/>
    <property type="molecule type" value="Genomic_DNA"/>
</dbReference>
<comment type="caution">
    <text evidence="2">The sequence shown here is derived from an EMBL/GenBank/DDBJ whole genome shotgun (WGS) entry which is preliminary data.</text>
</comment>
<gene>
    <name evidence="2" type="ORF">GRI47_05780</name>
</gene>
<evidence type="ECO:0000313" key="3">
    <source>
        <dbReference type="Proteomes" id="UP000430272"/>
    </source>
</evidence>
<organism evidence="2 3">
    <name type="scientific">Qipengyuania pelagi</name>
    <dbReference type="NCBI Taxonomy" id="994320"/>
    <lineage>
        <taxon>Bacteria</taxon>
        <taxon>Pseudomonadati</taxon>
        <taxon>Pseudomonadota</taxon>
        <taxon>Alphaproteobacteria</taxon>
        <taxon>Sphingomonadales</taxon>
        <taxon>Erythrobacteraceae</taxon>
        <taxon>Qipengyuania</taxon>
    </lineage>
</organism>
<dbReference type="NCBIfam" id="TIGR03100">
    <property type="entry name" value="hydr1_PEP"/>
    <property type="match status" value="1"/>
</dbReference>
<sequence length="269" mass="28291">MTRRHLTFLCEGDRLTGTIDEASNTTGLLLVSGGNEIRSGAFSGQAALAASLAEQGFPVFRFDRRGVGDSEGVNRGFREEEADIRAALAAFRGAAPHVSRIVGFGNCDAASALMLAGGAGCSALVLSNPWTIEEAGDASNGGDDAGADTTPPASAIRARYIAKLKNPREIARLLSGGVDYRKLLRGIARAVGPKPAPSTLAGDLRDGLGGFSGPVRILLAEADRTAQVFIENWDASDTRIARCPNAGHAYVEPHARQWLEARLLEALHD</sequence>
<dbReference type="OrthoDB" id="249225at2"/>
<dbReference type="InterPro" id="IPR000073">
    <property type="entry name" value="AB_hydrolase_1"/>
</dbReference>
<proteinExistence type="predicted"/>
<dbReference type="SUPFAM" id="SSF53474">
    <property type="entry name" value="alpha/beta-Hydrolases"/>
    <property type="match status" value="1"/>
</dbReference>
<evidence type="ECO:0000313" key="2">
    <source>
        <dbReference type="EMBL" id="MXO53519.1"/>
    </source>
</evidence>
<protein>
    <submittedName>
        <fullName evidence="2">Hydrolase 1, exosortase A system-associated</fullName>
    </submittedName>
</protein>
<dbReference type="Proteomes" id="UP000430272">
    <property type="component" value="Unassembled WGS sequence"/>
</dbReference>
<accession>A0A844Y7S4</accession>
<feature type="domain" description="AB hydrolase-1" evidence="1">
    <location>
        <begin position="28"/>
        <end position="257"/>
    </location>
</feature>
<dbReference type="GO" id="GO:0016787">
    <property type="term" value="F:hydrolase activity"/>
    <property type="evidence" value="ECO:0007669"/>
    <property type="project" value="UniProtKB-KW"/>
</dbReference>
<dbReference type="InterPro" id="IPR029058">
    <property type="entry name" value="AB_hydrolase_fold"/>
</dbReference>
<dbReference type="InterPro" id="IPR017531">
    <property type="entry name" value="Hydrolase-1_PEP"/>
</dbReference>
<reference evidence="2 3" key="1">
    <citation type="submission" date="2019-12" db="EMBL/GenBank/DDBJ databases">
        <title>Genomic-based taxomic classification of the family Erythrobacteraceae.</title>
        <authorList>
            <person name="Xu L."/>
        </authorList>
    </citation>
    <scope>NUCLEOTIDE SEQUENCE [LARGE SCALE GENOMIC DNA]</scope>
    <source>
        <strain evidence="2 3">JCM 17468</strain>
    </source>
</reference>
<evidence type="ECO:0000259" key="1">
    <source>
        <dbReference type="Pfam" id="PF12697"/>
    </source>
</evidence>
<name>A0A844Y7S4_9SPHN</name>
<dbReference type="RefSeq" id="WP_160660369.1">
    <property type="nucleotide sequence ID" value="NZ_BAABDV010000001.1"/>
</dbReference>
<dbReference type="Gene3D" id="3.40.50.1820">
    <property type="entry name" value="alpha/beta hydrolase"/>
    <property type="match status" value="1"/>
</dbReference>
<dbReference type="AlphaFoldDB" id="A0A844Y7S4"/>